<dbReference type="Ensembl" id="ENSSANT00000105913.1">
    <property type="protein sequence ID" value="ENSSANP00000099758.1"/>
    <property type="gene ID" value="ENSSANG00000049076.1"/>
</dbReference>
<accession>A0A671SVJ3</accession>
<evidence type="ECO:0008006" key="3">
    <source>
        <dbReference type="Google" id="ProtNLM"/>
    </source>
</evidence>
<evidence type="ECO:0000313" key="2">
    <source>
        <dbReference type="Proteomes" id="UP000472260"/>
    </source>
</evidence>
<evidence type="ECO:0000313" key="1">
    <source>
        <dbReference type="Ensembl" id="ENSSANP00000099758.1"/>
    </source>
</evidence>
<dbReference type="Gene3D" id="3.30.420.10">
    <property type="entry name" value="Ribonuclease H-like superfamily/Ribonuclease H"/>
    <property type="match status" value="1"/>
</dbReference>
<sequence>MTEVNGDILIARVQSFKLLLHRHTRSPDLNPIEQIWGELENKQGRSILQKSWDNINVDVLRKYIDTMAERCAAVIAAKDGHQILKLKVDKNSTTHFI</sequence>
<keyword evidence="2" id="KW-1185">Reference proteome</keyword>
<reference evidence="1" key="1">
    <citation type="submission" date="2025-08" db="UniProtKB">
        <authorList>
            <consortium name="Ensembl"/>
        </authorList>
    </citation>
    <scope>IDENTIFICATION</scope>
</reference>
<dbReference type="GO" id="GO:0003676">
    <property type="term" value="F:nucleic acid binding"/>
    <property type="evidence" value="ECO:0007669"/>
    <property type="project" value="InterPro"/>
</dbReference>
<organism evidence="1 2">
    <name type="scientific">Sinocyclocheilus anshuiensis</name>
    <dbReference type="NCBI Taxonomy" id="1608454"/>
    <lineage>
        <taxon>Eukaryota</taxon>
        <taxon>Metazoa</taxon>
        <taxon>Chordata</taxon>
        <taxon>Craniata</taxon>
        <taxon>Vertebrata</taxon>
        <taxon>Euteleostomi</taxon>
        <taxon>Actinopterygii</taxon>
        <taxon>Neopterygii</taxon>
        <taxon>Teleostei</taxon>
        <taxon>Ostariophysi</taxon>
        <taxon>Cypriniformes</taxon>
        <taxon>Cyprinidae</taxon>
        <taxon>Cyprininae</taxon>
        <taxon>Sinocyclocheilus</taxon>
    </lineage>
</organism>
<proteinExistence type="predicted"/>
<dbReference type="Proteomes" id="UP000472260">
    <property type="component" value="Unassembled WGS sequence"/>
</dbReference>
<dbReference type="AlphaFoldDB" id="A0A671SVJ3"/>
<name>A0A671SVJ3_9TELE</name>
<protein>
    <recommendedName>
        <fullName evidence="3">Tc1-like transposase DDE domain-containing protein</fullName>
    </recommendedName>
</protein>
<reference evidence="1" key="2">
    <citation type="submission" date="2025-09" db="UniProtKB">
        <authorList>
            <consortium name="Ensembl"/>
        </authorList>
    </citation>
    <scope>IDENTIFICATION</scope>
</reference>
<dbReference type="InterPro" id="IPR036397">
    <property type="entry name" value="RNaseH_sf"/>
</dbReference>